<keyword evidence="2" id="KW-1185">Reference proteome</keyword>
<comment type="caution">
    <text evidence="1">The sequence shown here is derived from an EMBL/GenBank/DDBJ whole genome shotgun (WGS) entry which is preliminary data.</text>
</comment>
<dbReference type="Gene3D" id="3.20.20.60">
    <property type="entry name" value="Phosphoenolpyruvate-binding domains"/>
    <property type="match status" value="1"/>
</dbReference>
<evidence type="ECO:0000313" key="2">
    <source>
        <dbReference type="Proteomes" id="UP001500630"/>
    </source>
</evidence>
<organism evidence="1 2">
    <name type="scientific">Nonomuraea rosea</name>
    <dbReference type="NCBI Taxonomy" id="638574"/>
    <lineage>
        <taxon>Bacteria</taxon>
        <taxon>Bacillati</taxon>
        <taxon>Actinomycetota</taxon>
        <taxon>Actinomycetes</taxon>
        <taxon>Streptosporangiales</taxon>
        <taxon>Streptosporangiaceae</taxon>
        <taxon>Nonomuraea</taxon>
    </lineage>
</organism>
<sequence>MTWPRVRHAGASPELVPLLESAADLDGLRAFAEQNRALGYEGMIAIHPSHIPVINEVFSPSPEELGRYARMVAAMEAAQARGEGAITFEGAMAARARSALRAAGRTPP</sequence>
<proteinExistence type="predicted"/>
<dbReference type="PANTHER" id="PTHR11105">
    <property type="entry name" value="CITRATE LYASE SUBUNIT BETA-RELATED"/>
    <property type="match status" value="1"/>
</dbReference>
<dbReference type="Proteomes" id="UP001500630">
    <property type="component" value="Unassembled WGS sequence"/>
</dbReference>
<dbReference type="SUPFAM" id="SSF51621">
    <property type="entry name" value="Phosphoenolpyruvate/pyruvate domain"/>
    <property type="match status" value="1"/>
</dbReference>
<dbReference type="InterPro" id="IPR015813">
    <property type="entry name" value="Pyrv/PenolPyrv_kinase-like_dom"/>
</dbReference>
<name>A0ABP6YYG3_9ACTN</name>
<dbReference type="InterPro" id="IPR040442">
    <property type="entry name" value="Pyrv_kinase-like_dom_sf"/>
</dbReference>
<reference evidence="2" key="1">
    <citation type="journal article" date="2019" name="Int. J. Syst. Evol. Microbiol.">
        <title>The Global Catalogue of Microorganisms (GCM) 10K type strain sequencing project: providing services to taxonomists for standard genome sequencing and annotation.</title>
        <authorList>
            <consortium name="The Broad Institute Genomics Platform"/>
            <consortium name="The Broad Institute Genome Sequencing Center for Infectious Disease"/>
            <person name="Wu L."/>
            <person name="Ma J."/>
        </authorList>
    </citation>
    <scope>NUCLEOTIDE SEQUENCE [LARGE SCALE GENOMIC DNA]</scope>
    <source>
        <strain evidence="2">JCM 17326</strain>
    </source>
</reference>
<protein>
    <recommendedName>
        <fullName evidence="3">HpcH/HpaI aldolase/citrate lyase domain-containing protein</fullName>
    </recommendedName>
</protein>
<dbReference type="InterPro" id="IPR040186">
    <property type="entry name" value="Citramalyl-CoA_lyase"/>
</dbReference>
<evidence type="ECO:0000313" key="1">
    <source>
        <dbReference type="EMBL" id="GAA3594318.1"/>
    </source>
</evidence>
<dbReference type="EMBL" id="BAABDQ010000029">
    <property type="protein sequence ID" value="GAA3594318.1"/>
    <property type="molecule type" value="Genomic_DNA"/>
</dbReference>
<gene>
    <name evidence="1" type="ORF">GCM10022419_091850</name>
</gene>
<accession>A0ABP6YYG3</accession>
<dbReference type="RefSeq" id="WP_345572285.1">
    <property type="nucleotide sequence ID" value="NZ_BAABDQ010000029.1"/>
</dbReference>
<dbReference type="PANTHER" id="PTHR11105:SF0">
    <property type="entry name" value="CITRAMALYL-COA LYASE, MITOCHONDRIAL"/>
    <property type="match status" value="1"/>
</dbReference>
<evidence type="ECO:0008006" key="3">
    <source>
        <dbReference type="Google" id="ProtNLM"/>
    </source>
</evidence>